<dbReference type="EMBL" id="VFMO01000001">
    <property type="protein sequence ID" value="TQJ13207.1"/>
    <property type="molecule type" value="Genomic_DNA"/>
</dbReference>
<comment type="caution">
    <text evidence="2">The sequence shown here is derived from an EMBL/GenBank/DDBJ whole genome shotgun (WGS) entry which is preliminary data.</text>
</comment>
<name>A0A542ED00_9MICO</name>
<gene>
    <name evidence="2" type="ORF">FB459_0607</name>
</gene>
<dbReference type="PANTHER" id="PTHR37309">
    <property type="entry name" value="SLR0284 PROTEIN"/>
    <property type="match status" value="1"/>
</dbReference>
<evidence type="ECO:0000313" key="2">
    <source>
        <dbReference type="EMBL" id="TQJ13207.1"/>
    </source>
</evidence>
<dbReference type="RefSeq" id="WP_129624368.1">
    <property type="nucleotide sequence ID" value="NZ_BAABCI010000015.1"/>
</dbReference>
<dbReference type="Pfam" id="PF04020">
    <property type="entry name" value="Phage_holin_4_2"/>
    <property type="match status" value="1"/>
</dbReference>
<sequence length="132" mass="14402">MKNFLIRLVVNAIALWLAAAALSGIHLADGSSQTFDKIKTVLLVALVFGVVNALLKPIATFFSFPLLLVTLGLFMIIVNAAMLQLTSWLAGKFDLAFHVDHFFWDAVIGALIISVLGFVANVILPDKHEINR</sequence>
<feature type="transmembrane region" description="Helical" evidence="1">
    <location>
        <begin position="102"/>
        <end position="124"/>
    </location>
</feature>
<feature type="transmembrane region" description="Helical" evidence="1">
    <location>
        <begin position="66"/>
        <end position="90"/>
    </location>
</feature>
<dbReference type="OrthoDB" id="9810847at2"/>
<dbReference type="PANTHER" id="PTHR37309:SF1">
    <property type="entry name" value="SLR0284 PROTEIN"/>
    <property type="match status" value="1"/>
</dbReference>
<proteinExistence type="predicted"/>
<evidence type="ECO:0000256" key="1">
    <source>
        <dbReference type="SAM" id="Phobius"/>
    </source>
</evidence>
<keyword evidence="1" id="KW-0812">Transmembrane</keyword>
<dbReference type="AlphaFoldDB" id="A0A542ED00"/>
<dbReference type="Proteomes" id="UP000320806">
    <property type="component" value="Unassembled WGS sequence"/>
</dbReference>
<reference evidence="2 3" key="1">
    <citation type="submission" date="2019-06" db="EMBL/GenBank/DDBJ databases">
        <title>Sequencing the genomes of 1000 actinobacteria strains.</title>
        <authorList>
            <person name="Klenk H.-P."/>
        </authorList>
    </citation>
    <scope>NUCLEOTIDE SEQUENCE [LARGE SCALE GENOMIC DNA]</scope>
    <source>
        <strain evidence="2 3">DSM 19828</strain>
    </source>
</reference>
<accession>A0A542ED00</accession>
<keyword evidence="1" id="KW-1133">Transmembrane helix</keyword>
<keyword evidence="1" id="KW-0472">Membrane</keyword>
<keyword evidence="3" id="KW-1185">Reference proteome</keyword>
<organism evidence="2 3">
    <name type="scientific">Yimella lutea</name>
    <dbReference type="NCBI Taxonomy" id="587872"/>
    <lineage>
        <taxon>Bacteria</taxon>
        <taxon>Bacillati</taxon>
        <taxon>Actinomycetota</taxon>
        <taxon>Actinomycetes</taxon>
        <taxon>Micrococcales</taxon>
        <taxon>Dermacoccaceae</taxon>
        <taxon>Yimella</taxon>
    </lineage>
</organism>
<protein>
    <submittedName>
        <fullName evidence="2">Putative membrane protein</fullName>
    </submittedName>
</protein>
<evidence type="ECO:0000313" key="3">
    <source>
        <dbReference type="Proteomes" id="UP000320806"/>
    </source>
</evidence>
<dbReference type="InterPro" id="IPR007165">
    <property type="entry name" value="Phage_holin_4_2"/>
</dbReference>
<feature type="transmembrane region" description="Helical" evidence="1">
    <location>
        <begin position="40"/>
        <end position="59"/>
    </location>
</feature>